<dbReference type="EMBL" id="JBHTFQ010000002">
    <property type="protein sequence ID" value="MFC7703720.1"/>
    <property type="molecule type" value="Genomic_DNA"/>
</dbReference>
<reference evidence="4" key="1">
    <citation type="journal article" date="2019" name="Int. J. Syst. Evol. Microbiol.">
        <title>The Global Catalogue of Microorganisms (GCM) 10K type strain sequencing project: providing services to taxonomists for standard genome sequencing and annotation.</title>
        <authorList>
            <consortium name="The Broad Institute Genomics Platform"/>
            <consortium name="The Broad Institute Genome Sequencing Center for Infectious Disease"/>
            <person name="Wu L."/>
            <person name="Ma J."/>
        </authorList>
    </citation>
    <scope>NUCLEOTIDE SEQUENCE [LARGE SCALE GENOMIC DNA]</scope>
    <source>
        <strain evidence="4">CGMCC 1.12750</strain>
    </source>
</reference>
<sequence length="168" mass="19153">MRRFSLRHLGRGRAAMLAAAIWGGIAGQALAADLVPWGNVVRDMDNRIDWLRCAVGQRWNGDTCLGEALRLNHDAMPQVIAQANQQLGGRWRLPTRRELEGLLCQTCRPARIDPRLFPATPATSFWTGQRPLLSPRNYWSVNFLIGHSYGRFFPQHELAVRLVRDRRD</sequence>
<dbReference type="RefSeq" id="WP_377400541.1">
    <property type="nucleotide sequence ID" value="NZ_JBHTFQ010000002.1"/>
</dbReference>
<feature type="signal peptide" evidence="1">
    <location>
        <begin position="1"/>
        <end position="31"/>
    </location>
</feature>
<evidence type="ECO:0000313" key="3">
    <source>
        <dbReference type="EMBL" id="MFC7703720.1"/>
    </source>
</evidence>
<dbReference type="InterPro" id="IPR011460">
    <property type="entry name" value="Lcl_C"/>
</dbReference>
<evidence type="ECO:0000259" key="2">
    <source>
        <dbReference type="Pfam" id="PF07603"/>
    </source>
</evidence>
<dbReference type="Pfam" id="PF07603">
    <property type="entry name" value="Lcl_C"/>
    <property type="match status" value="1"/>
</dbReference>
<protein>
    <submittedName>
        <fullName evidence="3">DUF1566 domain-containing protein</fullName>
    </submittedName>
</protein>
<evidence type="ECO:0000313" key="4">
    <source>
        <dbReference type="Proteomes" id="UP001596516"/>
    </source>
</evidence>
<proteinExistence type="predicted"/>
<gene>
    <name evidence="3" type="ORF">ACFQXB_05895</name>
</gene>
<organism evidence="3 4">
    <name type="scientific">Plastorhodobacter daqingensis</name>
    <dbReference type="NCBI Taxonomy" id="1387281"/>
    <lineage>
        <taxon>Bacteria</taxon>
        <taxon>Pseudomonadati</taxon>
        <taxon>Pseudomonadota</taxon>
        <taxon>Alphaproteobacteria</taxon>
        <taxon>Rhodobacterales</taxon>
        <taxon>Paracoccaceae</taxon>
        <taxon>Plastorhodobacter</taxon>
    </lineage>
</organism>
<feature type="domain" description="Lcl C-terminal" evidence="2">
    <location>
        <begin position="40"/>
        <end position="164"/>
    </location>
</feature>
<comment type="caution">
    <text evidence="3">The sequence shown here is derived from an EMBL/GenBank/DDBJ whole genome shotgun (WGS) entry which is preliminary data.</text>
</comment>
<feature type="chain" id="PRO_5045260814" evidence="1">
    <location>
        <begin position="32"/>
        <end position="168"/>
    </location>
</feature>
<name>A0ABW2UJG2_9RHOB</name>
<evidence type="ECO:0000256" key="1">
    <source>
        <dbReference type="SAM" id="SignalP"/>
    </source>
</evidence>
<dbReference type="Proteomes" id="UP001596516">
    <property type="component" value="Unassembled WGS sequence"/>
</dbReference>
<keyword evidence="4" id="KW-1185">Reference proteome</keyword>
<keyword evidence="1" id="KW-0732">Signal</keyword>
<accession>A0ABW2UJG2</accession>